<evidence type="ECO:0000256" key="4">
    <source>
        <dbReference type="ARBA" id="ARBA00022692"/>
    </source>
</evidence>
<reference evidence="8 9" key="1">
    <citation type="submission" date="2020-07" db="EMBL/GenBank/DDBJ databases">
        <title>Novel species isolated from subtropical streams in China.</title>
        <authorList>
            <person name="Lu H."/>
        </authorList>
    </citation>
    <scope>NUCLEOTIDE SEQUENCE [LARGE SCALE GENOMIC DNA]</scope>
    <source>
        <strain evidence="8 9">LX20W</strain>
    </source>
</reference>
<keyword evidence="3" id="KW-1134">Transmembrane beta strand</keyword>
<dbReference type="InterPro" id="IPR005017">
    <property type="entry name" value="OMPP1/FadL/TodX"/>
</dbReference>
<sequence>MGHIQLKQIAAACALAAIGTGAGATDVFRIEGFGPVSRAMGGTASAYDVGAAGMMSNPATLSLMAPGAQLHLGLDVVTTDITVRNGATGETASSDTHGSNRGPYAAPELAYTRRAGAWTLGVGAFAQGGLGTEYGNASFLSKTTSGANSQLENSSRLLVLNIPFAASYDVDDKLSVGGSVDAMWAGLNLNLLLGADQVGALIGGGRVNGSLLPVLGSLPALDAAHFSLTKNQPIASGIDAWGVGAKLGMVYKLSAATTLGGSYAFKSKLSDLDGNATLTALDRVAGKVPLTGKLTIRDFQMPASLTVGVSQRIDDGLMVTADLSRVFWKDVMRNFDVGFVADGGGTLNILLPQDYRDQTVLALGAAWRSGDWTLRAGARVASAALQPALLFAVIPATPRKHVSAGASYDFTPQDAVHVAYSHACEQSTSTAGLPTTAVPIVTTHAQNNVTVAYTRRF</sequence>
<comment type="caution">
    <text evidence="8">The sequence shown here is derived from an EMBL/GenBank/DDBJ whole genome shotgun (WGS) entry which is preliminary data.</text>
</comment>
<dbReference type="EMBL" id="JACEZT010000012">
    <property type="protein sequence ID" value="MBA5638918.1"/>
    <property type="molecule type" value="Genomic_DNA"/>
</dbReference>
<dbReference type="SUPFAM" id="SSF56935">
    <property type="entry name" value="Porins"/>
    <property type="match status" value="1"/>
</dbReference>
<dbReference type="PANTHER" id="PTHR35093">
    <property type="entry name" value="OUTER MEMBRANE PROTEIN NMB0088-RELATED"/>
    <property type="match status" value="1"/>
</dbReference>
<protein>
    <submittedName>
        <fullName evidence="8">Outer membrane protein transport protein</fullName>
    </submittedName>
</protein>
<evidence type="ECO:0000256" key="7">
    <source>
        <dbReference type="ARBA" id="ARBA00023237"/>
    </source>
</evidence>
<dbReference type="AlphaFoldDB" id="A0A7W2EUL8"/>
<evidence type="ECO:0000256" key="2">
    <source>
        <dbReference type="ARBA" id="ARBA00008163"/>
    </source>
</evidence>
<comment type="subcellular location">
    <subcellularLocation>
        <location evidence="1">Cell outer membrane</location>
        <topology evidence="1">Multi-pass membrane protein</topology>
    </subcellularLocation>
</comment>
<accession>A0A7W2EUL8</accession>
<dbReference type="PANTHER" id="PTHR35093:SF8">
    <property type="entry name" value="OUTER MEMBRANE PROTEIN NMB0088-RELATED"/>
    <property type="match status" value="1"/>
</dbReference>
<evidence type="ECO:0000256" key="1">
    <source>
        <dbReference type="ARBA" id="ARBA00004571"/>
    </source>
</evidence>
<dbReference type="Pfam" id="PF03349">
    <property type="entry name" value="Toluene_X"/>
    <property type="match status" value="1"/>
</dbReference>
<evidence type="ECO:0000256" key="3">
    <source>
        <dbReference type="ARBA" id="ARBA00022452"/>
    </source>
</evidence>
<dbReference type="Gene3D" id="2.40.160.60">
    <property type="entry name" value="Outer membrane protein transport protein (OMPP1/FadL/TodX)"/>
    <property type="match status" value="1"/>
</dbReference>
<keyword evidence="7" id="KW-0998">Cell outer membrane</keyword>
<dbReference type="GO" id="GO:0009279">
    <property type="term" value="C:cell outer membrane"/>
    <property type="evidence" value="ECO:0007669"/>
    <property type="project" value="UniProtKB-SubCell"/>
</dbReference>
<evidence type="ECO:0000256" key="5">
    <source>
        <dbReference type="ARBA" id="ARBA00022729"/>
    </source>
</evidence>
<keyword evidence="5" id="KW-0732">Signal</keyword>
<dbReference type="Proteomes" id="UP000534388">
    <property type="component" value="Unassembled WGS sequence"/>
</dbReference>
<keyword evidence="9" id="KW-1185">Reference proteome</keyword>
<evidence type="ECO:0000256" key="6">
    <source>
        <dbReference type="ARBA" id="ARBA00023136"/>
    </source>
</evidence>
<comment type="similarity">
    <text evidence="2">Belongs to the OmpP1/FadL family.</text>
</comment>
<keyword evidence="6" id="KW-0472">Membrane</keyword>
<proteinExistence type="inferred from homology"/>
<dbReference type="GO" id="GO:0015483">
    <property type="term" value="F:long-chain fatty acid transporting porin activity"/>
    <property type="evidence" value="ECO:0007669"/>
    <property type="project" value="TreeGrafter"/>
</dbReference>
<name>A0A7W2EUL8_9BURK</name>
<keyword evidence="4" id="KW-0812">Transmembrane</keyword>
<organism evidence="8 9">
    <name type="scientific">Rugamonas brunnea</name>
    <dbReference type="NCBI Taxonomy" id="2758569"/>
    <lineage>
        <taxon>Bacteria</taxon>
        <taxon>Pseudomonadati</taxon>
        <taxon>Pseudomonadota</taxon>
        <taxon>Betaproteobacteria</taxon>
        <taxon>Burkholderiales</taxon>
        <taxon>Oxalobacteraceae</taxon>
        <taxon>Telluria group</taxon>
        <taxon>Rugamonas</taxon>
    </lineage>
</organism>
<evidence type="ECO:0000313" key="8">
    <source>
        <dbReference type="EMBL" id="MBA5638918.1"/>
    </source>
</evidence>
<gene>
    <name evidence="8" type="ORF">H3H37_17810</name>
</gene>
<evidence type="ECO:0000313" key="9">
    <source>
        <dbReference type="Proteomes" id="UP000534388"/>
    </source>
</evidence>